<organism evidence="4 5">
    <name type="scientific">Acetonema longum DSM 6540</name>
    <dbReference type="NCBI Taxonomy" id="1009370"/>
    <lineage>
        <taxon>Bacteria</taxon>
        <taxon>Bacillati</taxon>
        <taxon>Bacillota</taxon>
        <taxon>Negativicutes</taxon>
        <taxon>Acetonemataceae</taxon>
        <taxon>Acetonema</taxon>
    </lineage>
</organism>
<dbReference type="STRING" id="1009370.ALO_05815"/>
<comment type="cofactor">
    <cofactor evidence="1">
        <name>[4Fe-4S] cluster</name>
        <dbReference type="ChEBI" id="CHEBI:49883"/>
    </cofactor>
</comment>
<dbReference type="EMBL" id="AFGF01000049">
    <property type="protein sequence ID" value="EGO64779.1"/>
    <property type="molecule type" value="Genomic_DNA"/>
</dbReference>
<keyword evidence="2" id="KW-0408">Iron</keyword>
<feature type="compositionally biased region" description="Basic residues" evidence="3">
    <location>
        <begin position="94"/>
        <end position="110"/>
    </location>
</feature>
<keyword evidence="2" id="KW-0479">Metal-binding</keyword>
<gene>
    <name evidence="4" type="ORF">ALO_05815</name>
</gene>
<evidence type="ECO:0000256" key="2">
    <source>
        <dbReference type="ARBA" id="ARBA00022485"/>
    </source>
</evidence>
<dbReference type="GO" id="GO:0044689">
    <property type="term" value="F:7,8-didemethyl-8-hydroxy-5-deazariboflavin synthase activity"/>
    <property type="evidence" value="ECO:0007669"/>
    <property type="project" value="TreeGrafter"/>
</dbReference>
<reference evidence="4 5" key="1">
    <citation type="journal article" date="2011" name="EMBO J.">
        <title>Structural diversity of bacterial flagellar motors.</title>
        <authorList>
            <person name="Chen S."/>
            <person name="Beeby M."/>
            <person name="Murphy G.E."/>
            <person name="Leadbetter J.R."/>
            <person name="Hendrixson D.R."/>
            <person name="Briegel A."/>
            <person name="Li Z."/>
            <person name="Shi J."/>
            <person name="Tocheva E.I."/>
            <person name="Muller A."/>
            <person name="Dobro M.J."/>
            <person name="Jensen G.J."/>
        </authorList>
    </citation>
    <scope>NUCLEOTIDE SEQUENCE [LARGE SCALE GENOMIC DNA]</scope>
    <source>
        <strain evidence="4 5">DSM 6540</strain>
    </source>
</reference>
<sequence>MDTKVDLAAIANGRRLEPPAAEALLKSGDILELGVAADTVRQRFHPGDTVTFIVDRNINYTNICESECRFCAFSGSPDTRRDMCWTMSPSTPKSPRRWRREPRRSCSRAA</sequence>
<dbReference type="GO" id="GO:0051539">
    <property type="term" value="F:4 iron, 4 sulfur cluster binding"/>
    <property type="evidence" value="ECO:0007669"/>
    <property type="project" value="UniProtKB-KW"/>
</dbReference>
<name>F7NGH5_9FIRM</name>
<protein>
    <submittedName>
        <fullName evidence="4">Radical SAM domain protein</fullName>
    </submittedName>
</protein>
<keyword evidence="2" id="KW-0004">4Fe-4S</keyword>
<dbReference type="SUPFAM" id="SSF102114">
    <property type="entry name" value="Radical SAM enzymes"/>
    <property type="match status" value="1"/>
</dbReference>
<dbReference type="eggNOG" id="COG1060">
    <property type="taxonomic scope" value="Bacteria"/>
</dbReference>
<dbReference type="AlphaFoldDB" id="F7NGH5"/>
<evidence type="ECO:0000256" key="1">
    <source>
        <dbReference type="ARBA" id="ARBA00001966"/>
    </source>
</evidence>
<accession>F7NGH5</accession>
<dbReference type="PANTHER" id="PTHR43076:SF1">
    <property type="entry name" value="LIPOYL SYNTHASE 2"/>
    <property type="match status" value="1"/>
</dbReference>
<dbReference type="InterPro" id="IPR034405">
    <property type="entry name" value="F420"/>
</dbReference>
<feature type="region of interest" description="Disordered" evidence="3">
    <location>
        <begin position="82"/>
        <end position="110"/>
    </location>
</feature>
<dbReference type="InterPro" id="IPR058240">
    <property type="entry name" value="rSAM_sf"/>
</dbReference>
<dbReference type="InterPro" id="IPR013785">
    <property type="entry name" value="Aldolase_TIM"/>
</dbReference>
<dbReference type="Gene3D" id="3.20.20.70">
    <property type="entry name" value="Aldolase class I"/>
    <property type="match status" value="1"/>
</dbReference>
<dbReference type="Proteomes" id="UP000003240">
    <property type="component" value="Unassembled WGS sequence"/>
</dbReference>
<keyword evidence="2" id="KW-0411">Iron-sulfur</keyword>
<keyword evidence="5" id="KW-1185">Reference proteome</keyword>
<evidence type="ECO:0000313" key="5">
    <source>
        <dbReference type="Proteomes" id="UP000003240"/>
    </source>
</evidence>
<evidence type="ECO:0000256" key="3">
    <source>
        <dbReference type="SAM" id="MobiDB-lite"/>
    </source>
</evidence>
<comment type="caution">
    <text evidence="4">The sequence shown here is derived from an EMBL/GenBank/DDBJ whole genome shotgun (WGS) entry which is preliminary data.</text>
</comment>
<dbReference type="PANTHER" id="PTHR43076">
    <property type="entry name" value="FO SYNTHASE (COFH)"/>
    <property type="match status" value="1"/>
</dbReference>
<proteinExistence type="predicted"/>
<evidence type="ECO:0000313" key="4">
    <source>
        <dbReference type="EMBL" id="EGO64779.1"/>
    </source>
</evidence>